<evidence type="ECO:0000313" key="10">
    <source>
        <dbReference type="Proteomes" id="UP001597018"/>
    </source>
</evidence>
<evidence type="ECO:0000256" key="2">
    <source>
        <dbReference type="ARBA" id="ARBA00022448"/>
    </source>
</evidence>
<gene>
    <name evidence="9" type="primary">dctA</name>
    <name evidence="9" type="ORF">ACFQ16_25720</name>
</gene>
<evidence type="ECO:0000256" key="1">
    <source>
        <dbReference type="ARBA" id="ARBA00004141"/>
    </source>
</evidence>
<dbReference type="InterPro" id="IPR001991">
    <property type="entry name" value="Na-dicarboxylate_symporter"/>
</dbReference>
<evidence type="ECO:0000256" key="4">
    <source>
        <dbReference type="ARBA" id="ARBA00022847"/>
    </source>
</evidence>
<evidence type="ECO:0000256" key="3">
    <source>
        <dbReference type="ARBA" id="ARBA00022692"/>
    </source>
</evidence>
<dbReference type="Proteomes" id="UP001597018">
    <property type="component" value="Unassembled WGS sequence"/>
</dbReference>
<evidence type="ECO:0000256" key="6">
    <source>
        <dbReference type="ARBA" id="ARBA00023136"/>
    </source>
</evidence>
<dbReference type="Gene3D" id="1.10.3860.10">
    <property type="entry name" value="Sodium:dicarboxylate symporter"/>
    <property type="match status" value="1"/>
</dbReference>
<dbReference type="PANTHER" id="PTHR42865:SF1">
    <property type="entry name" value="AEROBIC C4-DICARBOXYLATE TRANSPORT PROTEIN"/>
    <property type="match status" value="1"/>
</dbReference>
<name>A0ABW3FZ86_9PSEU</name>
<comment type="caution">
    <text evidence="9">The sequence shown here is derived from an EMBL/GenBank/DDBJ whole genome shotgun (WGS) entry which is preliminary data.</text>
</comment>
<keyword evidence="4" id="KW-0769">Symport</keyword>
<comment type="subcellular location">
    <subcellularLocation>
        <location evidence="1">Membrane</location>
        <topology evidence="1">Multi-pass membrane protein</topology>
    </subcellularLocation>
</comment>
<keyword evidence="6 8" id="KW-0472">Membrane</keyword>
<feature type="region of interest" description="Disordered" evidence="7">
    <location>
        <begin position="422"/>
        <end position="444"/>
    </location>
</feature>
<organism evidence="9 10">
    <name type="scientific">Saccharopolyspora rosea</name>
    <dbReference type="NCBI Taxonomy" id="524884"/>
    <lineage>
        <taxon>Bacteria</taxon>
        <taxon>Bacillati</taxon>
        <taxon>Actinomycetota</taxon>
        <taxon>Actinomycetes</taxon>
        <taxon>Pseudonocardiales</taxon>
        <taxon>Pseudonocardiaceae</taxon>
        <taxon>Saccharopolyspora</taxon>
    </lineage>
</organism>
<keyword evidence="2" id="KW-0813">Transport</keyword>
<dbReference type="SUPFAM" id="SSF118215">
    <property type="entry name" value="Proton glutamate symport protein"/>
    <property type="match status" value="1"/>
</dbReference>
<dbReference type="InterPro" id="IPR036458">
    <property type="entry name" value="Na:dicarbo_symporter_sf"/>
</dbReference>
<dbReference type="RefSeq" id="WP_263247169.1">
    <property type="nucleotide sequence ID" value="NZ_BAABLT010000028.1"/>
</dbReference>
<dbReference type="PRINTS" id="PR00173">
    <property type="entry name" value="EDTRNSPORT"/>
</dbReference>
<evidence type="ECO:0000256" key="5">
    <source>
        <dbReference type="ARBA" id="ARBA00022989"/>
    </source>
</evidence>
<dbReference type="NCBIfam" id="NF002461">
    <property type="entry name" value="PRK01663.1"/>
    <property type="match status" value="1"/>
</dbReference>
<keyword evidence="10" id="KW-1185">Reference proteome</keyword>
<dbReference type="InterPro" id="IPR018107">
    <property type="entry name" value="Na-dicarboxylate_symporter_CS"/>
</dbReference>
<dbReference type="PROSITE" id="PS00713">
    <property type="entry name" value="NA_DICARBOXYL_SYMP_1"/>
    <property type="match status" value="1"/>
</dbReference>
<evidence type="ECO:0000313" key="9">
    <source>
        <dbReference type="EMBL" id="MFD0923158.1"/>
    </source>
</evidence>
<feature type="transmembrane region" description="Helical" evidence="8">
    <location>
        <begin position="56"/>
        <end position="74"/>
    </location>
</feature>
<feature type="transmembrane region" description="Helical" evidence="8">
    <location>
        <begin position="86"/>
        <end position="108"/>
    </location>
</feature>
<feature type="compositionally biased region" description="Basic and acidic residues" evidence="7">
    <location>
        <begin position="433"/>
        <end position="444"/>
    </location>
</feature>
<keyword evidence="5 8" id="KW-1133">Transmembrane helix</keyword>
<sequence length="444" mass="46255">MTNGAQTPSRVRRVLSHLYVQVLIGVLLGAVVGLCWPDVGTALGPLGDGFVKLIKMVVGPIIFCTVVVGIASTDSARSVGRIGLKALVYFEVLTTVALALGLVVVNLVRPGDGIHADPATLSENGLPASATAQHDGFADFLLHIIPNTVVGAFTEGEILPVLFVAIVFGFALQAAGEAGASIVRGVESISKVLFTVIRWVMRAAPVGAFGAIAATTGKYGVRTLQQLAALVGTFWLTSLLFVVVVLGLVLRLHGLGLFKLLRYLREELLIVLGTSSTEPVLPRMMTKLEDLGAAKKVVGLTIPSGYSFNLDGTAIYLTMGAVFLTQALDVDLSLWDQLGMLAIMLLTSKGAAGVTGSGFVALAATLSAVPHVPVAALALIVGVDRFMSEARALTSLVGNAVATLAIARWEGALDRDRARAVLDGRTPPAPAPVRDRVEEPTAAG</sequence>
<dbReference type="Pfam" id="PF00375">
    <property type="entry name" value="SDF"/>
    <property type="match status" value="1"/>
</dbReference>
<evidence type="ECO:0000256" key="8">
    <source>
        <dbReference type="SAM" id="Phobius"/>
    </source>
</evidence>
<proteinExistence type="predicted"/>
<reference evidence="10" key="1">
    <citation type="journal article" date="2019" name="Int. J. Syst. Evol. Microbiol.">
        <title>The Global Catalogue of Microorganisms (GCM) 10K type strain sequencing project: providing services to taxonomists for standard genome sequencing and annotation.</title>
        <authorList>
            <consortium name="The Broad Institute Genomics Platform"/>
            <consortium name="The Broad Institute Genome Sequencing Center for Infectious Disease"/>
            <person name="Wu L."/>
            <person name="Ma J."/>
        </authorList>
    </citation>
    <scope>NUCLEOTIDE SEQUENCE [LARGE SCALE GENOMIC DNA]</scope>
    <source>
        <strain evidence="10">CCUG 56401</strain>
    </source>
</reference>
<accession>A0ABW3FZ86</accession>
<dbReference type="PANTHER" id="PTHR42865">
    <property type="entry name" value="PROTON/GLUTAMATE-ASPARTATE SYMPORTER"/>
    <property type="match status" value="1"/>
</dbReference>
<keyword evidence="3 8" id="KW-0812">Transmembrane</keyword>
<feature type="transmembrane region" description="Helical" evidence="8">
    <location>
        <begin position="18"/>
        <end position="36"/>
    </location>
</feature>
<protein>
    <submittedName>
        <fullName evidence="9">C4-dicarboxylate transporter DctA</fullName>
    </submittedName>
</protein>
<feature type="transmembrane region" description="Helical" evidence="8">
    <location>
        <begin position="158"/>
        <end position="180"/>
    </location>
</feature>
<dbReference type="EMBL" id="JBHTIW010000029">
    <property type="protein sequence ID" value="MFD0923158.1"/>
    <property type="molecule type" value="Genomic_DNA"/>
</dbReference>
<feature type="transmembrane region" description="Helical" evidence="8">
    <location>
        <begin position="192"/>
        <end position="215"/>
    </location>
</feature>
<feature type="transmembrane region" description="Helical" evidence="8">
    <location>
        <begin position="227"/>
        <end position="250"/>
    </location>
</feature>
<evidence type="ECO:0000256" key="7">
    <source>
        <dbReference type="SAM" id="MobiDB-lite"/>
    </source>
</evidence>